<comment type="caution">
    <text evidence="8">The sequence shown here is derived from an EMBL/GenBank/DDBJ whole genome shotgun (WGS) entry which is preliminary data.</text>
</comment>
<dbReference type="PANTHER" id="PTHR12308:SF73">
    <property type="entry name" value="ANOCTAMIN"/>
    <property type="match status" value="1"/>
</dbReference>
<sequence>MEERFNFTVSRADTFPRVDERTDLKYHDKNVIHYDFSGVDDEVATGEIRCMCESLSQVGLQTEVRAGEDQSLLIFVRAAAELLSTEIYKSRVKDWLYSITKTQPQVDKKSKAQAAKFTFEAESLLCVYHLVTFSRENGGAGITPEFGRWENVKAVFPIHNEPANRQLLRHLSKRFFLTKDDLDQIRDLFGSKVAFYFAYMQTYLLFLSFPSVTGILAWAFLPKYSLIYAIITLVGCTMFLEYWKIVQADLSIRWDVKGVGSLKANRPKYRYEKVVVDSAGRPKHYYPKWKSFSRQSLQIPFFALCLVVLGVIITGVFALEILVSEAYQGPYQSYLEYVPTLILAAALPYINSLLEDAASWLAEFENHRTHDHHEMSVTQKLFVLSFIVNYLPILLTAFVYVPLGNQIVPWLGSQLPGTLGDKLDKHFFQKDPDRLRNEVIALTLTGQLSDMFEEMVVPYAMHRIRSWYHAYKSYRSHQASFNAVSPDDPMEKSFLRRVRRQASLPSYNVQDDISEMVIQFGYLALFSPVWPLVSVGFFINNWIELRSDFLKICIEHQRPHPTRTDGIGPWIHSLDALTWLGSISTAAIVHMFGTETGWSNTILGHTLGGVSWWSLPITIFVSEHIFLVLRAVVRFILQSVGSEEVRKERNERYVRRRKYMDELEAANRAKEMLDVGAVQRRKSVRMADSDIFWTKQVERGSSAETGVSLIKALGRDETLVLDKKDN</sequence>
<evidence type="ECO:0000256" key="1">
    <source>
        <dbReference type="ARBA" id="ARBA00004141"/>
    </source>
</evidence>
<feature type="transmembrane region" description="Helical" evidence="5">
    <location>
        <begin position="226"/>
        <end position="243"/>
    </location>
</feature>
<evidence type="ECO:0000259" key="6">
    <source>
        <dbReference type="Pfam" id="PF04547"/>
    </source>
</evidence>
<feature type="transmembrane region" description="Helical" evidence="5">
    <location>
        <begin position="334"/>
        <end position="354"/>
    </location>
</feature>
<organism evidence="8 9">
    <name type="scientific">Neoarthrinium moseri</name>
    <dbReference type="NCBI Taxonomy" id="1658444"/>
    <lineage>
        <taxon>Eukaryota</taxon>
        <taxon>Fungi</taxon>
        <taxon>Dikarya</taxon>
        <taxon>Ascomycota</taxon>
        <taxon>Pezizomycotina</taxon>
        <taxon>Sordariomycetes</taxon>
        <taxon>Xylariomycetidae</taxon>
        <taxon>Amphisphaeriales</taxon>
        <taxon>Apiosporaceae</taxon>
        <taxon>Neoarthrinium</taxon>
    </lineage>
</organism>
<feature type="domain" description="Anoctamin transmembrane" evidence="6">
    <location>
        <begin position="185"/>
        <end position="651"/>
    </location>
</feature>
<feature type="transmembrane region" description="Helical" evidence="5">
    <location>
        <begin position="381"/>
        <end position="401"/>
    </location>
</feature>
<keyword evidence="9" id="KW-1185">Reference proteome</keyword>
<proteinExistence type="predicted"/>
<evidence type="ECO:0000259" key="7">
    <source>
        <dbReference type="Pfam" id="PF20877"/>
    </source>
</evidence>
<dbReference type="InterPro" id="IPR007632">
    <property type="entry name" value="Anoctamin"/>
</dbReference>
<feature type="transmembrane region" description="Helical" evidence="5">
    <location>
        <begin position="520"/>
        <end position="543"/>
    </location>
</feature>
<dbReference type="GO" id="GO:0005254">
    <property type="term" value="F:chloride channel activity"/>
    <property type="evidence" value="ECO:0007669"/>
    <property type="project" value="TreeGrafter"/>
</dbReference>
<dbReference type="AlphaFoldDB" id="A0A9P9WN56"/>
<gene>
    <name evidence="8" type="ORF">JX265_005887</name>
</gene>
<reference evidence="8" key="1">
    <citation type="submission" date="2021-03" db="EMBL/GenBank/DDBJ databases">
        <title>Revisited historic fungal species revealed as producer of novel bioactive compounds through whole genome sequencing and comparative genomics.</title>
        <authorList>
            <person name="Vignolle G.A."/>
            <person name="Hochenegger N."/>
            <person name="Mach R.L."/>
            <person name="Mach-Aigner A.R."/>
            <person name="Javad Rahimi M."/>
            <person name="Salim K.A."/>
            <person name="Chan C.M."/>
            <person name="Lim L.B.L."/>
            <person name="Cai F."/>
            <person name="Druzhinina I.S."/>
            <person name="U'Ren J.M."/>
            <person name="Derntl C."/>
        </authorList>
    </citation>
    <scope>NUCLEOTIDE SEQUENCE</scope>
    <source>
        <strain evidence="8">TUCIM 5799</strain>
    </source>
</reference>
<name>A0A9P9WN56_9PEZI</name>
<accession>A0A9P9WN56</accession>
<feature type="transmembrane region" description="Helical" evidence="5">
    <location>
        <begin position="576"/>
        <end position="593"/>
    </location>
</feature>
<evidence type="ECO:0000256" key="3">
    <source>
        <dbReference type="ARBA" id="ARBA00022989"/>
    </source>
</evidence>
<protein>
    <recommendedName>
        <fullName evidence="10">Plasma membrane channel protein</fullName>
    </recommendedName>
</protein>
<evidence type="ECO:0000256" key="2">
    <source>
        <dbReference type="ARBA" id="ARBA00022692"/>
    </source>
</evidence>
<dbReference type="PANTHER" id="PTHR12308">
    <property type="entry name" value="ANOCTAMIN"/>
    <property type="match status" value="1"/>
</dbReference>
<dbReference type="GO" id="GO:0032541">
    <property type="term" value="C:cortical endoplasmic reticulum"/>
    <property type="evidence" value="ECO:0007669"/>
    <property type="project" value="TreeGrafter"/>
</dbReference>
<comment type="subcellular location">
    <subcellularLocation>
        <location evidence="1">Membrane</location>
        <topology evidence="1">Multi-pass membrane protein</topology>
    </subcellularLocation>
</comment>
<evidence type="ECO:0000313" key="8">
    <source>
        <dbReference type="EMBL" id="KAI1871901.1"/>
    </source>
</evidence>
<dbReference type="Proteomes" id="UP000829685">
    <property type="component" value="Unassembled WGS sequence"/>
</dbReference>
<keyword evidence="4 5" id="KW-0472">Membrane</keyword>
<dbReference type="InterPro" id="IPR049452">
    <property type="entry name" value="Anoctamin_TM"/>
</dbReference>
<feature type="transmembrane region" description="Helical" evidence="5">
    <location>
        <begin position="299"/>
        <end position="322"/>
    </location>
</feature>
<evidence type="ECO:0000256" key="5">
    <source>
        <dbReference type="SAM" id="Phobius"/>
    </source>
</evidence>
<dbReference type="Pfam" id="PF20877">
    <property type="entry name" value="Anoctamin_N"/>
    <property type="match status" value="1"/>
</dbReference>
<evidence type="ECO:0000313" key="9">
    <source>
        <dbReference type="Proteomes" id="UP000829685"/>
    </source>
</evidence>
<evidence type="ECO:0000256" key="4">
    <source>
        <dbReference type="ARBA" id="ARBA00023136"/>
    </source>
</evidence>
<dbReference type="InterPro" id="IPR049456">
    <property type="entry name" value="Anoctamin_N_fung"/>
</dbReference>
<dbReference type="GO" id="GO:0016020">
    <property type="term" value="C:membrane"/>
    <property type="evidence" value="ECO:0007669"/>
    <property type="project" value="UniProtKB-SubCell"/>
</dbReference>
<feature type="domain" description="Anoctamin alpha-beta plait" evidence="7">
    <location>
        <begin position="30"/>
        <end position="152"/>
    </location>
</feature>
<keyword evidence="3 5" id="KW-1133">Transmembrane helix</keyword>
<feature type="transmembrane region" description="Helical" evidence="5">
    <location>
        <begin position="193"/>
        <end position="220"/>
    </location>
</feature>
<dbReference type="Pfam" id="PF04547">
    <property type="entry name" value="Anoctamin"/>
    <property type="match status" value="1"/>
</dbReference>
<evidence type="ECO:0008006" key="10">
    <source>
        <dbReference type="Google" id="ProtNLM"/>
    </source>
</evidence>
<feature type="transmembrane region" description="Helical" evidence="5">
    <location>
        <begin position="613"/>
        <end position="637"/>
    </location>
</feature>
<dbReference type="EMBL" id="JAFIMR010000012">
    <property type="protein sequence ID" value="KAI1871901.1"/>
    <property type="molecule type" value="Genomic_DNA"/>
</dbReference>
<keyword evidence="2 5" id="KW-0812">Transmembrane</keyword>